<evidence type="ECO:0000313" key="3">
    <source>
        <dbReference type="EMBL" id="AOZ10359.1"/>
    </source>
</evidence>
<evidence type="ECO:0000313" key="4">
    <source>
        <dbReference type="Proteomes" id="UP000177515"/>
    </source>
</evidence>
<proteinExistence type="predicted"/>
<sequence length="451" mass="45514">MQIATLGIALDSAALKRGEDAVDRFVRALERATGSIAKMAGDGDKAASGLAKTGTTATGAQSALKQHEAAVNRAKQSTDALERANRASATSLGGLFREYVVDPARSAMQKKAGNSGVEAGSVQNGVKDVLTAFEDAIVDYSKTGKFSLPAAGKTALQSLGKSVGKVGLSQLAKGGVGLLDWLFPQQEGTSTPGAGSGGAQDQQGAAQAAQEAAAGSADASAATTAEAGAGAGDSKTKKASINTFSGWLGDAQKGLEDYLGSAGGVAGAVESLFSDAFSKMGDAVATFATTGKLDFGEFAKSVIADLIKIQARAAISGLAKMGISLIGSLIGGEAASTDMAGTPVDMSMPVGTPIRASGGNVDAGQPYLIGERGRPELFVPDVAGRILPDTALPGQGDVSGAAPAITFHNTYNIDSRSDRADVIAAIQQSQQQTKAQILESINRGGQFSQRR</sequence>
<dbReference type="EMBL" id="CP017755">
    <property type="protein sequence ID" value="AOZ10359.1"/>
    <property type="molecule type" value="Genomic_DNA"/>
</dbReference>
<dbReference type="Proteomes" id="UP000177515">
    <property type="component" value="Chromosome 2"/>
</dbReference>
<feature type="region of interest" description="Disordered" evidence="1">
    <location>
        <begin position="187"/>
        <end position="213"/>
    </location>
</feature>
<dbReference type="Pfam" id="PF09718">
    <property type="entry name" value="Tape_meas_lam_C"/>
    <property type="match status" value="1"/>
</dbReference>
<protein>
    <recommendedName>
        <fullName evidence="2">Bacteriophage tail tape measure C-terminal domain-containing protein</fullName>
    </recommendedName>
</protein>
<keyword evidence="4" id="KW-1185">Reference proteome</keyword>
<feature type="domain" description="Bacteriophage tail tape measure C-terminal" evidence="2">
    <location>
        <begin position="246"/>
        <end position="318"/>
    </location>
</feature>
<reference evidence="3 4" key="1">
    <citation type="submission" date="2016-10" db="EMBL/GenBank/DDBJ databases">
        <title>Complete genome sequences of three Cupriavidus strains isolated from various Malaysian environments.</title>
        <authorList>
            <person name="Abdullah A.A.-A."/>
            <person name="Shafie N.A.H."/>
            <person name="Lau N.S."/>
        </authorList>
    </citation>
    <scope>NUCLEOTIDE SEQUENCE [LARGE SCALE GENOMIC DNA]</scope>
    <source>
        <strain evidence="3 4">USMAA1020</strain>
    </source>
</reference>
<gene>
    <name evidence="3" type="ORF">BKK80_32755</name>
</gene>
<dbReference type="RefSeq" id="WP_071072841.1">
    <property type="nucleotide sequence ID" value="NZ_CP017755.1"/>
</dbReference>
<accession>A0ABM6FF03</accession>
<name>A0ABM6FF03_9BURK</name>
<dbReference type="InterPro" id="IPR006431">
    <property type="entry name" value="Phage_tape_meas_C"/>
</dbReference>
<feature type="compositionally biased region" description="Low complexity" evidence="1">
    <location>
        <begin position="188"/>
        <end position="213"/>
    </location>
</feature>
<organism evidence="3 4">
    <name type="scientific">Cupriavidus malaysiensis</name>
    <dbReference type="NCBI Taxonomy" id="367825"/>
    <lineage>
        <taxon>Bacteria</taxon>
        <taxon>Pseudomonadati</taxon>
        <taxon>Pseudomonadota</taxon>
        <taxon>Betaproteobacteria</taxon>
        <taxon>Burkholderiales</taxon>
        <taxon>Burkholderiaceae</taxon>
        <taxon>Cupriavidus</taxon>
    </lineage>
</organism>
<evidence type="ECO:0000259" key="2">
    <source>
        <dbReference type="Pfam" id="PF09718"/>
    </source>
</evidence>
<evidence type="ECO:0000256" key="1">
    <source>
        <dbReference type="SAM" id="MobiDB-lite"/>
    </source>
</evidence>